<evidence type="ECO:0000313" key="3">
    <source>
        <dbReference type="Proteomes" id="UP001370348"/>
    </source>
</evidence>
<accession>A0ABZ2M278</accession>
<evidence type="ECO:0000256" key="1">
    <source>
        <dbReference type="SAM" id="SignalP"/>
    </source>
</evidence>
<dbReference type="RefSeq" id="WP_394826946.1">
    <property type="nucleotide sequence ID" value="NZ_CP089984.1"/>
</dbReference>
<reference evidence="2 3" key="1">
    <citation type="submission" date="2021-12" db="EMBL/GenBank/DDBJ databases">
        <title>Discovery of the Pendulisporaceae a myxobacterial family with distinct sporulation behavior and unique specialized metabolism.</title>
        <authorList>
            <person name="Garcia R."/>
            <person name="Popoff A."/>
            <person name="Bader C.D."/>
            <person name="Loehr J."/>
            <person name="Walesch S."/>
            <person name="Walt C."/>
            <person name="Boldt J."/>
            <person name="Bunk B."/>
            <person name="Haeckl F.J.F.P.J."/>
            <person name="Gunesch A.P."/>
            <person name="Birkelbach J."/>
            <person name="Nuebel U."/>
            <person name="Pietschmann T."/>
            <person name="Bach T."/>
            <person name="Mueller R."/>
        </authorList>
    </citation>
    <scope>NUCLEOTIDE SEQUENCE [LARGE SCALE GENOMIC DNA]</scope>
    <source>
        <strain evidence="2 3">MSr11954</strain>
    </source>
</reference>
<dbReference type="InterPro" id="IPR008914">
    <property type="entry name" value="PEBP"/>
</dbReference>
<dbReference type="SUPFAM" id="SSF49777">
    <property type="entry name" value="PEBP-like"/>
    <property type="match status" value="1"/>
</dbReference>
<dbReference type="InterPro" id="IPR005247">
    <property type="entry name" value="YbhB_YbcL/LppC-like"/>
</dbReference>
<name>A0ABZ2M278_9BACT</name>
<dbReference type="Proteomes" id="UP001370348">
    <property type="component" value="Chromosome"/>
</dbReference>
<dbReference type="InterPro" id="IPR036610">
    <property type="entry name" value="PEBP-like_sf"/>
</dbReference>
<dbReference type="PANTHER" id="PTHR30289:SF1">
    <property type="entry name" value="PEBP (PHOSPHATIDYLETHANOLAMINE-BINDING PROTEIN) FAMILY PROTEIN"/>
    <property type="match status" value="1"/>
</dbReference>
<dbReference type="Pfam" id="PF01161">
    <property type="entry name" value="PBP"/>
    <property type="match status" value="1"/>
</dbReference>
<dbReference type="CDD" id="cd00865">
    <property type="entry name" value="PEBP_bact_arch"/>
    <property type="match status" value="1"/>
</dbReference>
<feature type="chain" id="PRO_5045938669" evidence="1">
    <location>
        <begin position="23"/>
        <end position="192"/>
    </location>
</feature>
<dbReference type="EMBL" id="CP089984">
    <property type="protein sequence ID" value="WXB17316.1"/>
    <property type="molecule type" value="Genomic_DNA"/>
</dbReference>
<dbReference type="PANTHER" id="PTHR30289">
    <property type="entry name" value="UNCHARACTERIZED PROTEIN YBCL-RELATED"/>
    <property type="match status" value="1"/>
</dbReference>
<protein>
    <submittedName>
        <fullName evidence="2">YbhB/YbcL family Raf kinase inhibitor-like protein</fullName>
    </submittedName>
</protein>
<feature type="signal peptide" evidence="1">
    <location>
        <begin position="1"/>
        <end position="22"/>
    </location>
</feature>
<keyword evidence="1" id="KW-0732">Signal</keyword>
<keyword evidence="3" id="KW-1185">Reference proteome</keyword>
<dbReference type="NCBIfam" id="TIGR00481">
    <property type="entry name" value="YbhB/YbcL family Raf kinase inhibitor-like protein"/>
    <property type="match status" value="1"/>
</dbReference>
<dbReference type="GO" id="GO:0004860">
    <property type="term" value="F:protein kinase inhibitor activity"/>
    <property type="evidence" value="ECO:0007669"/>
    <property type="project" value="UniProtKB-KW"/>
</dbReference>
<evidence type="ECO:0000313" key="2">
    <source>
        <dbReference type="EMBL" id="WXB17316.1"/>
    </source>
</evidence>
<keyword evidence="2" id="KW-0649">Protein kinase inhibitor</keyword>
<dbReference type="PROSITE" id="PS51257">
    <property type="entry name" value="PROKAR_LIPOPROTEIN"/>
    <property type="match status" value="1"/>
</dbReference>
<organism evidence="2 3">
    <name type="scientific">Pendulispora albinea</name>
    <dbReference type="NCBI Taxonomy" id="2741071"/>
    <lineage>
        <taxon>Bacteria</taxon>
        <taxon>Pseudomonadati</taxon>
        <taxon>Myxococcota</taxon>
        <taxon>Myxococcia</taxon>
        <taxon>Myxococcales</taxon>
        <taxon>Sorangiineae</taxon>
        <taxon>Pendulisporaceae</taxon>
        <taxon>Pendulispora</taxon>
    </lineage>
</organism>
<proteinExistence type="predicted"/>
<gene>
    <name evidence="2" type="ORF">LZC94_08535</name>
</gene>
<sequence length="192" mass="20368">MMDSRRFFPTSLALVLAFTLSAASCKSVGSSATPTPPPGITVASITVTSRAFTEGSPIPVDHGCDGKDAFPGVIWSAPPPSTRSLVLIVDDPDAAGGTFTHYVAFNLPPELRALAEGVDPAKNGVRLGRNDFDAIRYNGPCPPKGEEHHYRFTVYALDTQLSAREGSSRADIDRAMNGHLLGQGTLTGRFSH</sequence>
<dbReference type="Gene3D" id="3.90.280.10">
    <property type="entry name" value="PEBP-like"/>
    <property type="match status" value="1"/>
</dbReference>